<protein>
    <submittedName>
        <fullName evidence="9">RDD family protein</fullName>
    </submittedName>
</protein>
<feature type="region of interest" description="Disordered" evidence="6">
    <location>
        <begin position="1"/>
        <end position="60"/>
    </location>
</feature>
<evidence type="ECO:0000256" key="2">
    <source>
        <dbReference type="ARBA" id="ARBA00022475"/>
    </source>
</evidence>
<evidence type="ECO:0000256" key="1">
    <source>
        <dbReference type="ARBA" id="ARBA00004651"/>
    </source>
</evidence>
<evidence type="ECO:0000259" key="8">
    <source>
        <dbReference type="Pfam" id="PF06271"/>
    </source>
</evidence>
<evidence type="ECO:0000313" key="10">
    <source>
        <dbReference type="Proteomes" id="UP000823858"/>
    </source>
</evidence>
<reference evidence="9" key="2">
    <citation type="submission" date="2021-04" db="EMBL/GenBank/DDBJ databases">
        <authorList>
            <person name="Gilroy R."/>
        </authorList>
    </citation>
    <scope>NUCLEOTIDE SEQUENCE</scope>
    <source>
        <strain evidence="9">ChiHjej13B12-4958</strain>
    </source>
</reference>
<keyword evidence="5 7" id="KW-0472">Membrane</keyword>
<name>A0A9D2QEQ1_9CORY</name>
<dbReference type="PANTHER" id="PTHR36115:SF6">
    <property type="entry name" value="PROLINE-RICH ANTIGEN HOMOLOG"/>
    <property type="match status" value="1"/>
</dbReference>
<proteinExistence type="predicted"/>
<dbReference type="GO" id="GO:0005886">
    <property type="term" value="C:plasma membrane"/>
    <property type="evidence" value="ECO:0007669"/>
    <property type="project" value="UniProtKB-SubCell"/>
</dbReference>
<evidence type="ECO:0000256" key="5">
    <source>
        <dbReference type="ARBA" id="ARBA00023136"/>
    </source>
</evidence>
<dbReference type="AlphaFoldDB" id="A0A9D2QEQ1"/>
<accession>A0A9D2QEQ1</accession>
<evidence type="ECO:0000313" key="9">
    <source>
        <dbReference type="EMBL" id="HJC86225.1"/>
    </source>
</evidence>
<dbReference type="EMBL" id="DWVP01000024">
    <property type="protein sequence ID" value="HJC86225.1"/>
    <property type="molecule type" value="Genomic_DNA"/>
</dbReference>
<gene>
    <name evidence="9" type="ORF">H9751_11960</name>
</gene>
<dbReference type="Proteomes" id="UP000823858">
    <property type="component" value="Unassembled WGS sequence"/>
</dbReference>
<dbReference type="Pfam" id="PF06271">
    <property type="entry name" value="RDD"/>
    <property type="match status" value="1"/>
</dbReference>
<comment type="caution">
    <text evidence="9">The sequence shown here is derived from an EMBL/GenBank/DDBJ whole genome shotgun (WGS) entry which is preliminary data.</text>
</comment>
<evidence type="ECO:0000256" key="4">
    <source>
        <dbReference type="ARBA" id="ARBA00022989"/>
    </source>
</evidence>
<evidence type="ECO:0000256" key="3">
    <source>
        <dbReference type="ARBA" id="ARBA00022692"/>
    </source>
</evidence>
<dbReference type="PANTHER" id="PTHR36115">
    <property type="entry name" value="PROLINE-RICH ANTIGEN HOMOLOG-RELATED"/>
    <property type="match status" value="1"/>
</dbReference>
<feature type="compositionally biased region" description="Basic and acidic residues" evidence="6">
    <location>
        <begin position="16"/>
        <end position="29"/>
    </location>
</feature>
<keyword evidence="3 7" id="KW-0812">Transmembrane</keyword>
<reference evidence="9" key="1">
    <citation type="journal article" date="2021" name="PeerJ">
        <title>Extensive microbial diversity within the chicken gut microbiome revealed by metagenomics and culture.</title>
        <authorList>
            <person name="Gilroy R."/>
            <person name="Ravi A."/>
            <person name="Getino M."/>
            <person name="Pursley I."/>
            <person name="Horton D.L."/>
            <person name="Alikhan N.F."/>
            <person name="Baker D."/>
            <person name="Gharbi K."/>
            <person name="Hall N."/>
            <person name="Watson M."/>
            <person name="Adriaenssens E.M."/>
            <person name="Foster-Nyarko E."/>
            <person name="Jarju S."/>
            <person name="Secka A."/>
            <person name="Antonio M."/>
            <person name="Oren A."/>
            <person name="Chaudhuri R.R."/>
            <person name="La Ragione R."/>
            <person name="Hildebrand F."/>
            <person name="Pallen M.J."/>
        </authorList>
    </citation>
    <scope>NUCLEOTIDE SEQUENCE</scope>
    <source>
        <strain evidence="9">ChiHjej13B12-4958</strain>
    </source>
</reference>
<evidence type="ECO:0000256" key="6">
    <source>
        <dbReference type="SAM" id="MobiDB-lite"/>
    </source>
</evidence>
<evidence type="ECO:0000256" key="7">
    <source>
        <dbReference type="SAM" id="Phobius"/>
    </source>
</evidence>
<feature type="transmembrane region" description="Helical" evidence="7">
    <location>
        <begin position="111"/>
        <end position="134"/>
    </location>
</feature>
<sequence length="198" mass="21870">MAQRQDDNTSNTGKGPGKDKARQQAERDQRRNRRKQVRDERASQPTWLEGPQVPGQYEDPKDLSSYPGKLLGMPKEGAGSIASMVQRMLALLVDWTVCYVMAFFITQATDALGGVSFVVLLVWALWRIVTVWLFGQSPGHALLGIGVARVDDADARVGLVRSIVRTVLTVFLLPPLIQDTDGRGMHDRATGTAVIRTR</sequence>
<organism evidence="9 10">
    <name type="scientific">Candidatus Corynebacterium faecigallinarum</name>
    <dbReference type="NCBI Taxonomy" id="2838528"/>
    <lineage>
        <taxon>Bacteria</taxon>
        <taxon>Bacillati</taxon>
        <taxon>Actinomycetota</taxon>
        <taxon>Actinomycetes</taxon>
        <taxon>Mycobacteriales</taxon>
        <taxon>Corynebacteriaceae</taxon>
        <taxon>Corynebacterium</taxon>
    </lineage>
</organism>
<dbReference type="InterPro" id="IPR010432">
    <property type="entry name" value="RDD"/>
</dbReference>
<feature type="transmembrane region" description="Helical" evidence="7">
    <location>
        <begin position="88"/>
        <end position="105"/>
    </location>
</feature>
<dbReference type="InterPro" id="IPR051791">
    <property type="entry name" value="Pra-immunoreactive"/>
</dbReference>
<keyword evidence="4 7" id="KW-1133">Transmembrane helix</keyword>
<feature type="domain" description="RDD" evidence="8">
    <location>
        <begin position="82"/>
        <end position="172"/>
    </location>
</feature>
<comment type="subcellular location">
    <subcellularLocation>
        <location evidence="1">Cell membrane</location>
        <topology evidence="1">Multi-pass membrane protein</topology>
    </subcellularLocation>
</comment>
<keyword evidence="2" id="KW-1003">Cell membrane</keyword>